<dbReference type="SUPFAM" id="SSF56112">
    <property type="entry name" value="Protein kinase-like (PK-like)"/>
    <property type="match status" value="1"/>
</dbReference>
<dbReference type="eggNOG" id="COG2187">
    <property type="taxonomic scope" value="Bacteria"/>
</dbReference>
<protein>
    <recommendedName>
        <fullName evidence="1">Aminoglycoside phosphotransferase domain-containing protein</fullName>
    </recommendedName>
</protein>
<dbReference type="SUPFAM" id="SSF52540">
    <property type="entry name" value="P-loop containing nucleoside triphosphate hydrolases"/>
    <property type="match status" value="1"/>
</dbReference>
<dbReference type="InterPro" id="IPR052732">
    <property type="entry name" value="Cell-binding_unc_protein"/>
</dbReference>
<gene>
    <name evidence="2" type="ordered locus">Tmz1t_0492</name>
</gene>
<sequence>MHASETLLNTLRRPGVLPGSEGGVELIETHISWVLLAGEHAWKLKKPLDLGFLDFSTPARRREACEAELRLNRRTVPEIYEAVVAVRGSPEAPRLDGGGEPFDWLLRMRRFDQAGLFSRLLDEGRLAPALFDRLARHVAAFHAAAAVALPGGAFGDAAAVHAPVRQNFAQMREHLDPGVHADLLAMLARVEAWAEAQYAALAPVFAVRLAEGRVRECHGDLHLGNLVVLDGEPRLFDAIEFSAELRWTDVVADVAFLVMDLQARGRAALGWRFLNAWLERCGDYAGLRVLPYYLSYRAMVRAKIAAIRASQLDGAERSESVDECRRYLALAEAQRALGAPALLVACGVAGAGKTSQSQALVEAGGVIRVRADVERKRLAGLAAEATSGSGLGGGLYTPEATARTYARLAVLARVVLEAGRPVLVDATFLKRAQRAAFAGLAQELGVPFAILAFDAPEDVLRARVRARLAAGGDASEADEAVLEAQLRSREGFAAEELARVLPIDTRPVPDWRSLLPALSRLWPGAPRTDGRLTSN</sequence>
<evidence type="ECO:0000313" key="2">
    <source>
        <dbReference type="EMBL" id="ACK53267.1"/>
    </source>
</evidence>
<dbReference type="eggNOG" id="COG0645">
    <property type="taxonomic scope" value="Bacteria"/>
</dbReference>
<evidence type="ECO:0000259" key="1">
    <source>
        <dbReference type="Pfam" id="PF01636"/>
    </source>
</evidence>
<proteinExistence type="predicted"/>
<dbReference type="InterPro" id="IPR002575">
    <property type="entry name" value="Aminoglycoside_PTrfase"/>
</dbReference>
<dbReference type="Gene3D" id="3.40.50.300">
    <property type="entry name" value="P-loop containing nucleotide triphosphate hydrolases"/>
    <property type="match status" value="1"/>
</dbReference>
<dbReference type="Gene3D" id="3.90.1200.10">
    <property type="match status" value="1"/>
</dbReference>
<accession>C4ZL83</accession>
<dbReference type="STRING" id="85643.Tmz1t_0492"/>
<name>C4ZL83_THASP</name>
<dbReference type="AlphaFoldDB" id="C4ZL83"/>
<dbReference type="RefSeq" id="WP_012584471.1">
    <property type="nucleotide sequence ID" value="NC_011662.2"/>
</dbReference>
<dbReference type="PANTHER" id="PTHR43883">
    <property type="entry name" value="SLR0207 PROTEIN"/>
    <property type="match status" value="1"/>
</dbReference>
<feature type="domain" description="Aminoglycoside phosphotransferase" evidence="1">
    <location>
        <begin position="92"/>
        <end position="289"/>
    </location>
</feature>
<dbReference type="KEGG" id="tmz:Tmz1t_0492"/>
<dbReference type="HOGENOM" id="CLU_026771_1_1_4"/>
<evidence type="ECO:0000313" key="3">
    <source>
        <dbReference type="Proteomes" id="UP000002186"/>
    </source>
</evidence>
<keyword evidence="3" id="KW-1185">Reference proteome</keyword>
<dbReference type="PANTHER" id="PTHR43883:SF1">
    <property type="entry name" value="GLUCONOKINASE"/>
    <property type="match status" value="1"/>
</dbReference>
<dbReference type="InterPro" id="IPR011009">
    <property type="entry name" value="Kinase-like_dom_sf"/>
</dbReference>
<dbReference type="OrthoDB" id="9810277at2"/>
<dbReference type="Proteomes" id="UP000002186">
    <property type="component" value="Chromosome"/>
</dbReference>
<reference evidence="2 3" key="2">
    <citation type="journal article" date="2012" name="Stand. Genomic Sci.">
        <title>Complete genome sequence of Thauera aminoaromatica strain MZ1T.</title>
        <authorList>
            <person name="Jiang K."/>
            <person name="Sanseverino J."/>
            <person name="Chauhan A."/>
            <person name="Lucas S."/>
            <person name="Copeland A."/>
            <person name="Lapidus A."/>
            <person name="Del Rio T.G."/>
            <person name="Dalin E."/>
            <person name="Tice H."/>
            <person name="Bruce D."/>
            <person name="Goodwin L."/>
            <person name="Pitluck S."/>
            <person name="Sims D."/>
            <person name="Brettin T."/>
            <person name="Detter J.C."/>
            <person name="Han C."/>
            <person name="Chang Y.J."/>
            <person name="Larimer F."/>
            <person name="Land M."/>
            <person name="Hauser L."/>
            <person name="Kyrpides N.C."/>
            <person name="Mikhailova N."/>
            <person name="Moser S."/>
            <person name="Jegier P."/>
            <person name="Close D."/>
            <person name="Debruyn J.M."/>
            <person name="Wang Y."/>
            <person name="Layton A.C."/>
            <person name="Allen M.S."/>
            <person name="Sayler G.S."/>
        </authorList>
    </citation>
    <scope>NUCLEOTIDE SEQUENCE [LARGE SCALE GENOMIC DNA]</scope>
    <source>
        <strain evidence="2 3">MZ1T</strain>
    </source>
</reference>
<dbReference type="Pfam" id="PF01636">
    <property type="entry name" value="APH"/>
    <property type="match status" value="1"/>
</dbReference>
<dbReference type="InterPro" id="IPR027417">
    <property type="entry name" value="P-loop_NTPase"/>
</dbReference>
<dbReference type="EMBL" id="CP001281">
    <property type="protein sequence ID" value="ACK53267.1"/>
    <property type="molecule type" value="Genomic_DNA"/>
</dbReference>
<dbReference type="Pfam" id="PF13671">
    <property type="entry name" value="AAA_33"/>
    <property type="match status" value="1"/>
</dbReference>
<reference evidence="3" key="1">
    <citation type="submission" date="2009-05" db="EMBL/GenBank/DDBJ databases">
        <title>Complete sequence of chromosome of Thauera sp. MZ1T.</title>
        <authorList>
            <consortium name="US DOE Joint Genome Institute"/>
            <person name="Lucas S."/>
            <person name="Copeland A."/>
            <person name="Lapidus A."/>
            <person name="Glavina del Rio T."/>
            <person name="Dalin E."/>
            <person name="Tice H."/>
            <person name="Bruce D."/>
            <person name="Goodwin L."/>
            <person name="Pitluck S."/>
            <person name="Sims D."/>
            <person name="Brettin T."/>
            <person name="Detter J.C."/>
            <person name="Han C."/>
            <person name="Larimer F."/>
            <person name="Land M."/>
            <person name="Hauser L."/>
            <person name="Kyrpides N."/>
            <person name="Mikhailova N."/>
            <person name="Sayler G.S."/>
        </authorList>
    </citation>
    <scope>NUCLEOTIDE SEQUENCE [LARGE SCALE GENOMIC DNA]</scope>
    <source>
        <strain evidence="3">MZ1T</strain>
    </source>
</reference>
<organism evidence="2 3">
    <name type="scientific">Thauera aminoaromatica</name>
    <dbReference type="NCBI Taxonomy" id="164330"/>
    <lineage>
        <taxon>Bacteria</taxon>
        <taxon>Pseudomonadati</taxon>
        <taxon>Pseudomonadota</taxon>
        <taxon>Betaproteobacteria</taxon>
        <taxon>Rhodocyclales</taxon>
        <taxon>Zoogloeaceae</taxon>
        <taxon>Thauera</taxon>
    </lineage>
</organism>